<feature type="region of interest" description="Disordered" evidence="1">
    <location>
        <begin position="42"/>
        <end position="61"/>
    </location>
</feature>
<feature type="chain" id="PRO_5045881326" evidence="2">
    <location>
        <begin position="20"/>
        <end position="61"/>
    </location>
</feature>
<sequence length="61" mass="6794">MKRKRLTIVVLFVALILSACEGEKKEEFVHDYRIRKTNSKSATITSKQPIVTNNDGSGASL</sequence>
<name>A0ABT9Z117_9BACI</name>
<evidence type="ECO:0000313" key="3">
    <source>
        <dbReference type="EMBL" id="MDQ0225939.1"/>
    </source>
</evidence>
<feature type="signal peptide" evidence="2">
    <location>
        <begin position="1"/>
        <end position="19"/>
    </location>
</feature>
<protein>
    <submittedName>
        <fullName evidence="3">Uncharacterized protein YcfL</fullName>
    </submittedName>
</protein>
<proteinExistence type="predicted"/>
<dbReference type="Proteomes" id="UP001232245">
    <property type="component" value="Unassembled WGS sequence"/>
</dbReference>
<gene>
    <name evidence="3" type="ORF">J2S02_002283</name>
</gene>
<keyword evidence="2" id="KW-0732">Signal</keyword>
<comment type="caution">
    <text evidence="3">The sequence shown here is derived from an EMBL/GenBank/DDBJ whole genome shotgun (WGS) entry which is preliminary data.</text>
</comment>
<organism evidence="3 4">
    <name type="scientific">Metabacillus niabensis</name>
    <dbReference type="NCBI Taxonomy" id="324854"/>
    <lineage>
        <taxon>Bacteria</taxon>
        <taxon>Bacillati</taxon>
        <taxon>Bacillota</taxon>
        <taxon>Bacilli</taxon>
        <taxon>Bacillales</taxon>
        <taxon>Bacillaceae</taxon>
        <taxon>Metabacillus</taxon>
    </lineage>
</organism>
<evidence type="ECO:0000256" key="1">
    <source>
        <dbReference type="SAM" id="MobiDB-lite"/>
    </source>
</evidence>
<keyword evidence="4" id="KW-1185">Reference proteome</keyword>
<accession>A0ABT9Z117</accession>
<dbReference type="EMBL" id="JAUSTZ010000003">
    <property type="protein sequence ID" value="MDQ0225939.1"/>
    <property type="molecule type" value="Genomic_DNA"/>
</dbReference>
<evidence type="ECO:0000256" key="2">
    <source>
        <dbReference type="SAM" id="SignalP"/>
    </source>
</evidence>
<evidence type="ECO:0000313" key="4">
    <source>
        <dbReference type="Proteomes" id="UP001232245"/>
    </source>
</evidence>
<dbReference type="PROSITE" id="PS51257">
    <property type="entry name" value="PROKAR_LIPOPROTEIN"/>
    <property type="match status" value="1"/>
</dbReference>
<reference evidence="3 4" key="1">
    <citation type="submission" date="2023-07" db="EMBL/GenBank/DDBJ databases">
        <title>Genomic Encyclopedia of Type Strains, Phase IV (KMG-IV): sequencing the most valuable type-strain genomes for metagenomic binning, comparative biology and taxonomic classification.</title>
        <authorList>
            <person name="Goeker M."/>
        </authorList>
    </citation>
    <scope>NUCLEOTIDE SEQUENCE [LARGE SCALE GENOMIC DNA]</scope>
    <source>
        <strain evidence="3 4">DSM 17723</strain>
    </source>
</reference>
<dbReference type="RefSeq" id="WP_174880749.1">
    <property type="nucleotide sequence ID" value="NZ_CADEPK010000241.1"/>
</dbReference>